<dbReference type="PROSITE" id="PS00671">
    <property type="entry name" value="D_2_HYDROXYACID_DH_3"/>
    <property type="match status" value="1"/>
</dbReference>
<sequence>MTGAAGGSGLGASATTTLVTTPTFARFSPDPWELLDRAGAGPLRPVEGAALPAGELLARVPDADALIVGMDAITAEVIDAGPRLKVIAKHGVGVDTIDLDAARARGVQVVCAPGSNSRAVAEFTFGLILDASRRITASHTRVAAGDWPKLFGPELAGKTLAVVGFGRIGRLLTGYALAFGMTVLAHDPYVGGADIEALGAQPAALDDCLTRADVVSLHLPADPAAGPLLDRRRLTSMKPGALLVNAARGGLIDEAALAELLDDGHLGGAALDAFAHEPLGDSPLRHAPNVLLTSHMAACSNEANRAMGMLVAEDVVRVLAGEPPLRPAL</sequence>
<dbReference type="InterPro" id="IPR050857">
    <property type="entry name" value="D-2-hydroxyacid_DH"/>
</dbReference>
<proteinExistence type="inferred from homology"/>
<comment type="caution">
    <text evidence="8">The sequence shown here is derived from an EMBL/GenBank/DDBJ whole genome shotgun (WGS) entry which is preliminary data.</text>
</comment>
<evidence type="ECO:0000256" key="2">
    <source>
        <dbReference type="ARBA" id="ARBA00022605"/>
    </source>
</evidence>
<dbReference type="RefSeq" id="WP_344275530.1">
    <property type="nucleotide sequence ID" value="NZ_BAAAKV010000023.1"/>
</dbReference>
<evidence type="ECO:0000313" key="8">
    <source>
        <dbReference type="EMBL" id="GAA1169734.1"/>
    </source>
</evidence>
<dbReference type="InterPro" id="IPR029752">
    <property type="entry name" value="D-isomer_DH_CS1"/>
</dbReference>
<evidence type="ECO:0000259" key="7">
    <source>
        <dbReference type="Pfam" id="PF02826"/>
    </source>
</evidence>
<organism evidence="8 9">
    <name type="scientific">Streptomyces hebeiensis</name>
    <dbReference type="NCBI Taxonomy" id="229486"/>
    <lineage>
        <taxon>Bacteria</taxon>
        <taxon>Bacillati</taxon>
        <taxon>Actinomycetota</taxon>
        <taxon>Actinomycetes</taxon>
        <taxon>Kitasatosporales</taxon>
        <taxon>Streptomycetaceae</taxon>
        <taxon>Streptomyces</taxon>
    </lineage>
</organism>
<evidence type="ECO:0000313" key="9">
    <source>
        <dbReference type="Proteomes" id="UP001501371"/>
    </source>
</evidence>
<evidence type="ECO:0000256" key="4">
    <source>
        <dbReference type="ARBA" id="ARBA00023027"/>
    </source>
</evidence>
<feature type="domain" description="D-isomer specific 2-hydroxyacid dehydrogenase catalytic" evidence="6">
    <location>
        <begin position="50"/>
        <end position="325"/>
    </location>
</feature>
<dbReference type="InterPro" id="IPR036291">
    <property type="entry name" value="NAD(P)-bd_dom_sf"/>
</dbReference>
<comment type="similarity">
    <text evidence="1 5">Belongs to the D-isomer specific 2-hydroxyacid dehydrogenase family.</text>
</comment>
<evidence type="ECO:0000256" key="5">
    <source>
        <dbReference type="RuleBase" id="RU003719"/>
    </source>
</evidence>
<dbReference type="Proteomes" id="UP001501371">
    <property type="component" value="Unassembled WGS sequence"/>
</dbReference>
<dbReference type="SUPFAM" id="SSF52283">
    <property type="entry name" value="Formate/glycerate dehydrogenase catalytic domain-like"/>
    <property type="match status" value="1"/>
</dbReference>
<dbReference type="Pfam" id="PF02826">
    <property type="entry name" value="2-Hacid_dh_C"/>
    <property type="match status" value="1"/>
</dbReference>
<name>A0ABN1UXF1_9ACTN</name>
<protein>
    <recommendedName>
        <fullName evidence="10">Hydroxyacid dehydrogenase</fullName>
    </recommendedName>
</protein>
<dbReference type="CDD" id="cd12172">
    <property type="entry name" value="PGDH_like_2"/>
    <property type="match status" value="1"/>
</dbReference>
<dbReference type="InterPro" id="IPR006139">
    <property type="entry name" value="D-isomer_2_OHA_DH_cat_dom"/>
</dbReference>
<dbReference type="EMBL" id="BAAAKV010000023">
    <property type="protein sequence ID" value="GAA1169734.1"/>
    <property type="molecule type" value="Genomic_DNA"/>
</dbReference>
<evidence type="ECO:0000256" key="1">
    <source>
        <dbReference type="ARBA" id="ARBA00005854"/>
    </source>
</evidence>
<keyword evidence="3 5" id="KW-0560">Oxidoreductase</keyword>
<dbReference type="SUPFAM" id="SSF51735">
    <property type="entry name" value="NAD(P)-binding Rossmann-fold domains"/>
    <property type="match status" value="1"/>
</dbReference>
<dbReference type="Pfam" id="PF00389">
    <property type="entry name" value="2-Hacid_dh"/>
    <property type="match status" value="1"/>
</dbReference>
<dbReference type="PANTHER" id="PTHR42789">
    <property type="entry name" value="D-ISOMER SPECIFIC 2-HYDROXYACID DEHYDROGENASE FAMILY PROTEIN (AFU_ORTHOLOGUE AFUA_6G10090)"/>
    <property type="match status" value="1"/>
</dbReference>
<keyword evidence="9" id="KW-1185">Reference proteome</keyword>
<dbReference type="PANTHER" id="PTHR42789:SF1">
    <property type="entry name" value="D-ISOMER SPECIFIC 2-HYDROXYACID DEHYDROGENASE FAMILY PROTEIN (AFU_ORTHOLOGUE AFUA_6G10090)"/>
    <property type="match status" value="1"/>
</dbReference>
<feature type="domain" description="D-isomer specific 2-hydroxyacid dehydrogenase NAD-binding" evidence="7">
    <location>
        <begin position="125"/>
        <end position="297"/>
    </location>
</feature>
<evidence type="ECO:0000256" key="3">
    <source>
        <dbReference type="ARBA" id="ARBA00023002"/>
    </source>
</evidence>
<accession>A0ABN1UXF1</accession>
<dbReference type="InterPro" id="IPR006140">
    <property type="entry name" value="D-isomer_DH_NAD-bd"/>
</dbReference>
<reference evidence="8 9" key="1">
    <citation type="journal article" date="2019" name="Int. J. Syst. Evol. Microbiol.">
        <title>The Global Catalogue of Microorganisms (GCM) 10K type strain sequencing project: providing services to taxonomists for standard genome sequencing and annotation.</title>
        <authorList>
            <consortium name="The Broad Institute Genomics Platform"/>
            <consortium name="The Broad Institute Genome Sequencing Center for Infectious Disease"/>
            <person name="Wu L."/>
            <person name="Ma J."/>
        </authorList>
    </citation>
    <scope>NUCLEOTIDE SEQUENCE [LARGE SCALE GENOMIC DNA]</scope>
    <source>
        <strain evidence="8 9">JCM 12696</strain>
    </source>
</reference>
<dbReference type="Gene3D" id="3.40.50.720">
    <property type="entry name" value="NAD(P)-binding Rossmann-like Domain"/>
    <property type="match status" value="2"/>
</dbReference>
<evidence type="ECO:0008006" key="10">
    <source>
        <dbReference type="Google" id="ProtNLM"/>
    </source>
</evidence>
<dbReference type="PROSITE" id="PS00065">
    <property type="entry name" value="D_2_HYDROXYACID_DH_1"/>
    <property type="match status" value="1"/>
</dbReference>
<dbReference type="InterPro" id="IPR029753">
    <property type="entry name" value="D-isomer_DH_CS"/>
</dbReference>
<keyword evidence="2" id="KW-0028">Amino-acid biosynthesis</keyword>
<gene>
    <name evidence="8" type="ORF">GCM10009654_28740</name>
</gene>
<evidence type="ECO:0000259" key="6">
    <source>
        <dbReference type="Pfam" id="PF00389"/>
    </source>
</evidence>
<keyword evidence="4" id="KW-0520">NAD</keyword>